<evidence type="ECO:0000256" key="1">
    <source>
        <dbReference type="SAM" id="Coils"/>
    </source>
</evidence>
<dbReference type="EMBL" id="JACXIY010000057">
    <property type="protein sequence ID" value="MBD2872726.1"/>
    <property type="molecule type" value="Genomic_DNA"/>
</dbReference>
<dbReference type="RefSeq" id="WP_190867682.1">
    <property type="nucleotide sequence ID" value="NZ_JACXIY010000057.1"/>
</dbReference>
<evidence type="ECO:0000256" key="2">
    <source>
        <dbReference type="SAM" id="MobiDB-lite"/>
    </source>
</evidence>
<organism evidence="3 4">
    <name type="scientific">Paenibacillus arenilitoris</name>
    <dbReference type="NCBI Taxonomy" id="2772299"/>
    <lineage>
        <taxon>Bacteria</taxon>
        <taxon>Bacillati</taxon>
        <taxon>Bacillota</taxon>
        <taxon>Bacilli</taxon>
        <taxon>Bacillales</taxon>
        <taxon>Paenibacillaceae</taxon>
        <taxon>Paenibacillus</taxon>
    </lineage>
</organism>
<gene>
    <name evidence="3" type="ORF">IDH41_29585</name>
</gene>
<feature type="coiled-coil region" evidence="1">
    <location>
        <begin position="23"/>
        <end position="50"/>
    </location>
</feature>
<keyword evidence="4" id="KW-1185">Reference proteome</keyword>
<dbReference type="AlphaFoldDB" id="A0A927CVR9"/>
<dbReference type="Proteomes" id="UP000632125">
    <property type="component" value="Unassembled WGS sequence"/>
</dbReference>
<evidence type="ECO:0000313" key="4">
    <source>
        <dbReference type="Proteomes" id="UP000632125"/>
    </source>
</evidence>
<comment type="caution">
    <text evidence="3">The sequence shown here is derived from an EMBL/GenBank/DDBJ whole genome shotgun (WGS) entry which is preliminary data.</text>
</comment>
<reference evidence="3" key="1">
    <citation type="submission" date="2020-09" db="EMBL/GenBank/DDBJ databases">
        <title>A novel bacterium of genus Paenibacillus, isolated from South China Sea.</title>
        <authorList>
            <person name="Huang H."/>
            <person name="Mo K."/>
            <person name="Hu Y."/>
        </authorList>
    </citation>
    <scope>NUCLEOTIDE SEQUENCE</scope>
    <source>
        <strain evidence="3">IB182493</strain>
    </source>
</reference>
<keyword evidence="1" id="KW-0175">Coiled coil</keyword>
<name>A0A927CVR9_9BACL</name>
<accession>A0A927CVR9</accession>
<proteinExistence type="predicted"/>
<protein>
    <submittedName>
        <fullName evidence="3">Uncharacterized protein</fullName>
    </submittedName>
</protein>
<feature type="region of interest" description="Disordered" evidence="2">
    <location>
        <begin position="50"/>
        <end position="71"/>
    </location>
</feature>
<sequence>MKTPAEQVRESLEALSRSAGYAALEVLEYIEKLEEENARLTQSVKKLKLEAARRTASSDNMNSRLKDALRE</sequence>
<evidence type="ECO:0000313" key="3">
    <source>
        <dbReference type="EMBL" id="MBD2872726.1"/>
    </source>
</evidence>